<keyword evidence="3" id="KW-0808">Transferase</keyword>
<dbReference type="RefSeq" id="WP_053194975.1">
    <property type="nucleotide sequence ID" value="NZ_CP011409.1"/>
</dbReference>
<dbReference type="Proteomes" id="UP000063429">
    <property type="component" value="Chromosome"/>
</dbReference>
<dbReference type="EMBL" id="CP011409">
    <property type="protein sequence ID" value="AKZ61473.1"/>
    <property type="molecule type" value="Genomic_DNA"/>
</dbReference>
<evidence type="ECO:0000256" key="2">
    <source>
        <dbReference type="ARBA" id="ARBA00022676"/>
    </source>
</evidence>
<accession>A0ABN4HU39</accession>
<feature type="domain" description="Glycosyltransferase 2-like" evidence="4">
    <location>
        <begin position="5"/>
        <end position="126"/>
    </location>
</feature>
<name>A0ABN4HU39_9BURK</name>
<proteinExistence type="inferred from homology"/>
<dbReference type="InterPro" id="IPR029044">
    <property type="entry name" value="Nucleotide-diphossugar_trans"/>
</dbReference>
<gene>
    <name evidence="5" type="ORF">F506_01220</name>
</gene>
<evidence type="ECO:0000256" key="1">
    <source>
        <dbReference type="ARBA" id="ARBA00006739"/>
    </source>
</evidence>
<reference evidence="6" key="1">
    <citation type="journal article" date="2015" name="Genome Announc.">
        <title>Complete Genome Sequence of Herbaspirillum hiltneri N3 (DSM 17495), Isolated from Surface-Sterilized Wheat Roots.</title>
        <authorList>
            <person name="Guizelini D."/>
            <person name="Saizaki P.M."/>
            <person name="Coimbra N.A."/>
            <person name="Weiss V.A."/>
            <person name="Faoro H."/>
            <person name="Sfeir M.Z."/>
            <person name="Baura V.A."/>
            <person name="Monteiro R.A."/>
            <person name="Chubatsu L.S."/>
            <person name="Souza E.M."/>
            <person name="Cruz L.M."/>
            <person name="Pedrosa F.O."/>
            <person name="Raittz R.T."/>
            <person name="Marchaukoski J.N."/>
            <person name="Steffens M.B."/>
        </authorList>
    </citation>
    <scope>NUCLEOTIDE SEQUENCE [LARGE SCALE GENOMIC DNA]</scope>
    <source>
        <strain evidence="6">N3</strain>
    </source>
</reference>
<sequence length="284" mass="31264">MTVHVLMPVFNRVAMTEAMLTCLRAQQVDEPLSIIVIDDGSTDGTAELLLTHPEVRVLKGDGSLWWGGAIQFGLATIFTGAAPQDWVLFVNNDTHIEAGFVQALLDAGRTHAPAAVGSIIRDVDEPGKLLSVGPRINAWRFKVDDAVDSLPAFVDGSLHADDIINVDALSGRGVLFPLAALKKVAGLRPQWLPHYLADYEVAVRVRSAGWRLIVALNAPVYSKHEYGNVFRGATLRERLFSVRSPAYLPARFRFWWSASNSLQRVTLPLRLAAYMLLQALRTKT</sequence>
<dbReference type="PANTHER" id="PTHR43179">
    <property type="entry name" value="RHAMNOSYLTRANSFERASE WBBL"/>
    <property type="match status" value="1"/>
</dbReference>
<keyword evidence="2" id="KW-0328">Glycosyltransferase</keyword>
<keyword evidence="6" id="KW-1185">Reference proteome</keyword>
<dbReference type="SUPFAM" id="SSF53448">
    <property type="entry name" value="Nucleotide-diphospho-sugar transferases"/>
    <property type="match status" value="1"/>
</dbReference>
<evidence type="ECO:0000313" key="5">
    <source>
        <dbReference type="EMBL" id="AKZ61473.1"/>
    </source>
</evidence>
<dbReference type="Gene3D" id="3.90.550.10">
    <property type="entry name" value="Spore Coat Polysaccharide Biosynthesis Protein SpsA, Chain A"/>
    <property type="match status" value="1"/>
</dbReference>
<protein>
    <recommendedName>
        <fullName evidence="4">Glycosyltransferase 2-like domain-containing protein</fullName>
    </recommendedName>
</protein>
<evidence type="ECO:0000259" key="4">
    <source>
        <dbReference type="Pfam" id="PF00535"/>
    </source>
</evidence>
<evidence type="ECO:0000313" key="6">
    <source>
        <dbReference type="Proteomes" id="UP000063429"/>
    </source>
</evidence>
<dbReference type="InterPro" id="IPR001173">
    <property type="entry name" value="Glyco_trans_2-like"/>
</dbReference>
<organism evidence="5 6">
    <name type="scientific">Herbaspirillum hiltneri N3</name>
    <dbReference type="NCBI Taxonomy" id="1262470"/>
    <lineage>
        <taxon>Bacteria</taxon>
        <taxon>Pseudomonadati</taxon>
        <taxon>Pseudomonadota</taxon>
        <taxon>Betaproteobacteria</taxon>
        <taxon>Burkholderiales</taxon>
        <taxon>Oxalobacteraceae</taxon>
        <taxon>Herbaspirillum</taxon>
    </lineage>
</organism>
<dbReference type="PANTHER" id="PTHR43179:SF12">
    <property type="entry name" value="GALACTOFURANOSYLTRANSFERASE GLFT2"/>
    <property type="match status" value="1"/>
</dbReference>
<evidence type="ECO:0000256" key="3">
    <source>
        <dbReference type="ARBA" id="ARBA00022679"/>
    </source>
</evidence>
<dbReference type="Pfam" id="PF00535">
    <property type="entry name" value="Glycos_transf_2"/>
    <property type="match status" value="1"/>
</dbReference>
<comment type="similarity">
    <text evidence="1">Belongs to the glycosyltransferase 2 family.</text>
</comment>